<evidence type="ECO:0000256" key="1">
    <source>
        <dbReference type="ARBA" id="ARBA00022729"/>
    </source>
</evidence>
<dbReference type="InterPro" id="IPR038404">
    <property type="entry name" value="TRAP_DctP_sf"/>
</dbReference>
<dbReference type="PIRSF" id="PIRSF006470">
    <property type="entry name" value="DctB"/>
    <property type="match status" value="1"/>
</dbReference>
<dbReference type="Gene3D" id="3.40.190.170">
    <property type="entry name" value="Bacterial extracellular solute-binding protein, family 7"/>
    <property type="match status" value="1"/>
</dbReference>
<evidence type="ECO:0000313" key="3">
    <source>
        <dbReference type="EMBL" id="MFC2998555.1"/>
    </source>
</evidence>
<dbReference type="InterPro" id="IPR018389">
    <property type="entry name" value="DctP_fam"/>
</dbReference>
<protein>
    <submittedName>
        <fullName evidence="3">TRAP transporter substrate-binding protein</fullName>
    </submittedName>
</protein>
<reference evidence="4" key="1">
    <citation type="journal article" date="2019" name="Int. J. Syst. Evol. Microbiol.">
        <title>The Global Catalogue of Microorganisms (GCM) 10K type strain sequencing project: providing services to taxonomists for standard genome sequencing and annotation.</title>
        <authorList>
            <consortium name="The Broad Institute Genomics Platform"/>
            <consortium name="The Broad Institute Genome Sequencing Center for Infectious Disease"/>
            <person name="Wu L."/>
            <person name="Ma J."/>
        </authorList>
    </citation>
    <scope>NUCLEOTIDE SEQUENCE [LARGE SCALE GENOMIC DNA]</scope>
    <source>
        <strain evidence="4">CGMCC 1.16855</strain>
    </source>
</reference>
<dbReference type="InterPro" id="IPR004682">
    <property type="entry name" value="TRAP_DctP"/>
</dbReference>
<dbReference type="NCBIfam" id="TIGR00787">
    <property type="entry name" value="dctP"/>
    <property type="match status" value="1"/>
</dbReference>
<dbReference type="PANTHER" id="PTHR33376:SF2">
    <property type="entry name" value="DICARBOXYLATE-BINDING PERIPLASMIC PROTEIN"/>
    <property type="match status" value="1"/>
</dbReference>
<dbReference type="EMBL" id="JBHRSB010000001">
    <property type="protein sequence ID" value="MFC2998555.1"/>
    <property type="molecule type" value="Genomic_DNA"/>
</dbReference>
<dbReference type="CDD" id="cd13671">
    <property type="entry name" value="PBP2_TRAP_SBP_like_3"/>
    <property type="match status" value="1"/>
</dbReference>
<keyword evidence="1 2" id="KW-0732">Signal</keyword>
<comment type="caution">
    <text evidence="3">The sequence shown here is derived from an EMBL/GenBank/DDBJ whole genome shotgun (WGS) entry which is preliminary data.</text>
</comment>
<sequence>MKAMRAIRAQALTVMRAGALAAAALLPWAATPATAQEWRGWNIHAADYPNGQGLDRFGQLVMQRTNNRIRMRTYHSAQLGQQDEAIQQMRLGSIDFGNFNLSPFNNLAPSTNVVTLPFLFRNVAHLHAAIDGATGEEIAKDLEAIGIIALAWYDGGARSVYATRPIRTPADMRGLKIRVQTSDLWIDLMRALNANPTPLPFGEVFTSLQSGVIDAAENNFPSYESTRHFEVARFYSTTEHSNVPEVLAVSRQRWQRLNEQERTILRDAARESAALQRQLWAERERVSRQRVEAAGVTVIEIADRTPWSSLMEPVYAKYAATPRLAGMVQAIRALP</sequence>
<organism evidence="3 4">
    <name type="scientific">Falsiroseomonas tokyonensis</name>
    <dbReference type="NCBI Taxonomy" id="430521"/>
    <lineage>
        <taxon>Bacteria</taxon>
        <taxon>Pseudomonadati</taxon>
        <taxon>Pseudomonadota</taxon>
        <taxon>Alphaproteobacteria</taxon>
        <taxon>Acetobacterales</taxon>
        <taxon>Roseomonadaceae</taxon>
        <taxon>Falsiroseomonas</taxon>
    </lineage>
</organism>
<dbReference type="RefSeq" id="WP_246602226.1">
    <property type="nucleotide sequence ID" value="NZ_JAFNJS010000001.1"/>
</dbReference>
<dbReference type="SUPFAM" id="SSF53850">
    <property type="entry name" value="Periplasmic binding protein-like II"/>
    <property type="match status" value="1"/>
</dbReference>
<accession>A0ABV7BR08</accession>
<dbReference type="NCBIfam" id="NF037995">
    <property type="entry name" value="TRAP_S1"/>
    <property type="match status" value="1"/>
</dbReference>
<dbReference type="Proteomes" id="UP001595420">
    <property type="component" value="Unassembled WGS sequence"/>
</dbReference>
<proteinExistence type="predicted"/>
<evidence type="ECO:0000313" key="4">
    <source>
        <dbReference type="Proteomes" id="UP001595420"/>
    </source>
</evidence>
<dbReference type="Pfam" id="PF03480">
    <property type="entry name" value="DctP"/>
    <property type="match status" value="1"/>
</dbReference>
<keyword evidence="4" id="KW-1185">Reference proteome</keyword>
<feature type="chain" id="PRO_5046005388" evidence="2">
    <location>
        <begin position="36"/>
        <end position="335"/>
    </location>
</feature>
<evidence type="ECO:0000256" key="2">
    <source>
        <dbReference type="SAM" id="SignalP"/>
    </source>
</evidence>
<gene>
    <name evidence="3" type="ORF">ACFOD3_01545</name>
</gene>
<feature type="signal peptide" evidence="2">
    <location>
        <begin position="1"/>
        <end position="35"/>
    </location>
</feature>
<name>A0ABV7BR08_9PROT</name>
<dbReference type="PANTHER" id="PTHR33376">
    <property type="match status" value="1"/>
</dbReference>